<protein>
    <submittedName>
        <fullName evidence="4">Glycoside hydrolase family 16 protein</fullName>
    </submittedName>
</protein>
<evidence type="ECO:0000313" key="4">
    <source>
        <dbReference type="EMBL" id="TCZ52261.1"/>
    </source>
</evidence>
<organism evidence="4 5">
    <name type="scientific">Roseicella aquatilis</name>
    <dbReference type="NCBI Taxonomy" id="2527868"/>
    <lineage>
        <taxon>Bacteria</taxon>
        <taxon>Pseudomonadati</taxon>
        <taxon>Pseudomonadota</taxon>
        <taxon>Alphaproteobacteria</taxon>
        <taxon>Acetobacterales</taxon>
        <taxon>Roseomonadaceae</taxon>
        <taxon>Roseicella</taxon>
    </lineage>
</organism>
<evidence type="ECO:0000259" key="3">
    <source>
        <dbReference type="PROSITE" id="PS51762"/>
    </source>
</evidence>
<dbReference type="EMBL" id="SKBM01000050">
    <property type="protein sequence ID" value="TCZ52261.1"/>
    <property type="molecule type" value="Genomic_DNA"/>
</dbReference>
<dbReference type="CDD" id="cd08023">
    <property type="entry name" value="GH16_laminarinase_like"/>
    <property type="match status" value="1"/>
</dbReference>
<dbReference type="GO" id="GO:0004553">
    <property type="term" value="F:hydrolase activity, hydrolyzing O-glycosyl compounds"/>
    <property type="evidence" value="ECO:0007669"/>
    <property type="project" value="InterPro"/>
</dbReference>
<dbReference type="GO" id="GO:0005975">
    <property type="term" value="P:carbohydrate metabolic process"/>
    <property type="evidence" value="ECO:0007669"/>
    <property type="project" value="InterPro"/>
</dbReference>
<dbReference type="PANTHER" id="PTHR10963:SF55">
    <property type="entry name" value="GLYCOSIDE HYDROLASE FAMILY 16 PROTEIN"/>
    <property type="match status" value="1"/>
</dbReference>
<comment type="similarity">
    <text evidence="1">Belongs to the glycosyl hydrolase 16 family.</text>
</comment>
<comment type="caution">
    <text evidence="4">The sequence shown here is derived from an EMBL/GenBank/DDBJ whole genome shotgun (WGS) entry which is preliminary data.</text>
</comment>
<dbReference type="RefSeq" id="WP_132297289.1">
    <property type="nucleotide sequence ID" value="NZ_SKBM01000050.1"/>
</dbReference>
<dbReference type="AlphaFoldDB" id="A0A4R4D3Y1"/>
<dbReference type="Pfam" id="PF00722">
    <property type="entry name" value="Glyco_hydro_16"/>
    <property type="match status" value="1"/>
</dbReference>
<evidence type="ECO:0000256" key="1">
    <source>
        <dbReference type="ARBA" id="ARBA00006865"/>
    </source>
</evidence>
<dbReference type="SUPFAM" id="SSF49899">
    <property type="entry name" value="Concanavalin A-like lectins/glucanases"/>
    <property type="match status" value="1"/>
</dbReference>
<dbReference type="InterPro" id="IPR013320">
    <property type="entry name" value="ConA-like_dom_sf"/>
</dbReference>
<dbReference type="OrthoDB" id="9809583at2"/>
<dbReference type="PANTHER" id="PTHR10963">
    <property type="entry name" value="GLYCOSYL HYDROLASE-RELATED"/>
    <property type="match status" value="1"/>
</dbReference>
<sequence length="300" mass="33335">MTASSWRRRSLLGLPLLAGPGRAAAAEPVMRPDGRPLDRSRLVPTFAEEFSSLSLLRHGRGRWRTQFGHGGPTSPDSRSLPGNGELQVYMDPDFAGVGGTQPLGINPFSVRDGVLFIEANRTPEAARPLLWDRPYTSGLITTRFSFAQRYGHFEIRARLPRGRGLWPAFWLLPVNGAWPPEIDVFEQLGKDPTRLHIGYATRGPRPDGKPGRAGEGGYVEVPDVSAGFHTYGVSWQADQLRFYFDDREIQAYRTPPDMHVPMYLLANLAVGGPWAGTPDATTVFPAHLQIDFIRAYRQES</sequence>
<dbReference type="Gene3D" id="2.60.120.200">
    <property type="match status" value="1"/>
</dbReference>
<dbReference type="PROSITE" id="PS51762">
    <property type="entry name" value="GH16_2"/>
    <property type="match status" value="1"/>
</dbReference>
<accession>A0A4R4D3Y1</accession>
<proteinExistence type="inferred from homology"/>
<feature type="signal peptide" evidence="2">
    <location>
        <begin position="1"/>
        <end position="25"/>
    </location>
</feature>
<keyword evidence="4" id="KW-0378">Hydrolase</keyword>
<feature type="chain" id="PRO_5020458232" evidence="2">
    <location>
        <begin position="26"/>
        <end position="300"/>
    </location>
</feature>
<dbReference type="InterPro" id="IPR000757">
    <property type="entry name" value="Beta-glucanase-like"/>
</dbReference>
<evidence type="ECO:0000256" key="2">
    <source>
        <dbReference type="SAM" id="SignalP"/>
    </source>
</evidence>
<dbReference type="InterPro" id="IPR050546">
    <property type="entry name" value="Glycosyl_Hydrlase_16"/>
</dbReference>
<keyword evidence="2" id="KW-0732">Signal</keyword>
<feature type="domain" description="GH16" evidence="3">
    <location>
        <begin position="73"/>
        <end position="300"/>
    </location>
</feature>
<dbReference type="Proteomes" id="UP000295023">
    <property type="component" value="Unassembled WGS sequence"/>
</dbReference>
<evidence type="ECO:0000313" key="5">
    <source>
        <dbReference type="Proteomes" id="UP000295023"/>
    </source>
</evidence>
<gene>
    <name evidence="4" type="ORF">EXY23_26365</name>
</gene>
<reference evidence="4 5" key="1">
    <citation type="submission" date="2019-03" db="EMBL/GenBank/DDBJ databases">
        <title>Paracraurococcus aquatilis NE82 genome sequence.</title>
        <authorList>
            <person name="Zhao Y."/>
            <person name="Du Z."/>
        </authorList>
    </citation>
    <scope>NUCLEOTIDE SEQUENCE [LARGE SCALE GENOMIC DNA]</scope>
    <source>
        <strain evidence="4 5">NE82</strain>
    </source>
</reference>
<keyword evidence="5" id="KW-1185">Reference proteome</keyword>
<name>A0A4R4D3Y1_9PROT</name>